<dbReference type="PANTHER" id="PTHR41521">
    <property type="match status" value="1"/>
</dbReference>
<protein>
    <submittedName>
        <fullName evidence="2">DUF1330 domain-containing protein</fullName>
    </submittedName>
</protein>
<dbReference type="SUPFAM" id="SSF54909">
    <property type="entry name" value="Dimeric alpha+beta barrel"/>
    <property type="match status" value="1"/>
</dbReference>
<dbReference type="RefSeq" id="WP_231327733.1">
    <property type="nucleotide sequence ID" value="NZ_CP088156.1"/>
</dbReference>
<feature type="domain" description="DUF1330" evidence="1">
    <location>
        <begin position="5"/>
        <end position="86"/>
    </location>
</feature>
<dbReference type="Pfam" id="PF07045">
    <property type="entry name" value="DUF1330"/>
    <property type="match status" value="1"/>
</dbReference>
<dbReference type="InterPro" id="IPR011008">
    <property type="entry name" value="Dimeric_a/b-barrel"/>
</dbReference>
<reference evidence="2" key="1">
    <citation type="journal article" date="2024" name="Antonie Van Leeuwenhoek">
        <title>Bradyrhizobium ontarionense sp. nov., a novel bacterial symbiont isolated from Aeschynomene indica (Indian jointvetch), harbours photosynthesis, nitrogen fixation and nitrous oxide (N2O) reductase genes.</title>
        <authorList>
            <person name="Bromfield E.S.P."/>
            <person name="Cloutier S."/>
        </authorList>
    </citation>
    <scope>NUCLEOTIDE SEQUENCE</scope>
    <source>
        <strain evidence="2">A19</strain>
    </source>
</reference>
<dbReference type="InterPro" id="IPR010753">
    <property type="entry name" value="DUF1330"/>
</dbReference>
<evidence type="ECO:0000259" key="1">
    <source>
        <dbReference type="Pfam" id="PF07045"/>
    </source>
</evidence>
<evidence type="ECO:0000313" key="2">
    <source>
        <dbReference type="EMBL" id="UFZ08285.1"/>
    </source>
</evidence>
<sequence>MVACIISEVEIRDAEAAERYRTCAARSIAQYGGRYLVRGGLSAKSLIIVEFASMARLRQWYASPEYAEALGERRKALDRRLIFVEGAAPA</sequence>
<organism evidence="2 3">
    <name type="scientific">Bradyrhizobium ontarionense</name>
    <dbReference type="NCBI Taxonomy" id="2898149"/>
    <lineage>
        <taxon>Bacteria</taxon>
        <taxon>Pseudomonadati</taxon>
        <taxon>Pseudomonadota</taxon>
        <taxon>Alphaproteobacteria</taxon>
        <taxon>Hyphomicrobiales</taxon>
        <taxon>Nitrobacteraceae</taxon>
        <taxon>Bradyrhizobium</taxon>
    </lineage>
</organism>
<accession>A0ABY3RLA8</accession>
<proteinExistence type="predicted"/>
<dbReference type="PANTHER" id="PTHR41521:SF4">
    <property type="entry name" value="BLR0684 PROTEIN"/>
    <property type="match status" value="1"/>
</dbReference>
<keyword evidence="3" id="KW-1185">Reference proteome</keyword>
<evidence type="ECO:0000313" key="3">
    <source>
        <dbReference type="Proteomes" id="UP001431010"/>
    </source>
</evidence>
<dbReference type="EMBL" id="CP088156">
    <property type="protein sequence ID" value="UFZ08285.1"/>
    <property type="molecule type" value="Genomic_DNA"/>
</dbReference>
<name>A0ABY3RLA8_9BRAD</name>
<dbReference type="Gene3D" id="3.30.70.100">
    <property type="match status" value="1"/>
</dbReference>
<dbReference type="Proteomes" id="UP001431010">
    <property type="component" value="Chromosome"/>
</dbReference>
<gene>
    <name evidence="2" type="ORF">LQG66_09080</name>
</gene>